<sequence length="328" mass="36369">MDYLFDHHHGDQAYHDDIHSDDFPQSLDLDAAHQSFDPVHHDDGHHVLDSHAPSESIIGDLELGNPVEIHYPHFNPNYTGSMIIGDPGHDMAQWHQQEHKDTCAIVSQEFIIESLTGEHVSEDSLMHDALEHGWYIPHGGTPLDHVGDLLAYYGIPIERHEGATMTELSQVLNQGQKVIVGVNGEDIWYCDSPDSLLTHYPGMPGQNVDHAVEVIGIDYTDPLNPSVIINDPGIPDGQGIEVPEAVFEASWAISDHFMVSTTDTTTSAAASVGDSGRPTPLLGDAQSDKDWEEWNAKMEADKADWADWNAKMEADRADWAEWHAKNDI</sequence>
<evidence type="ECO:0000313" key="2">
    <source>
        <dbReference type="Proteomes" id="UP000635565"/>
    </source>
</evidence>
<dbReference type="EMBL" id="BNJJ01000001">
    <property type="protein sequence ID" value="GHO82253.1"/>
    <property type="molecule type" value="Genomic_DNA"/>
</dbReference>
<keyword evidence="2" id="KW-1185">Reference proteome</keyword>
<organism evidence="1 2">
    <name type="scientific">Dictyobacter formicarum</name>
    <dbReference type="NCBI Taxonomy" id="2778368"/>
    <lineage>
        <taxon>Bacteria</taxon>
        <taxon>Bacillati</taxon>
        <taxon>Chloroflexota</taxon>
        <taxon>Ktedonobacteria</taxon>
        <taxon>Ktedonobacterales</taxon>
        <taxon>Dictyobacteraceae</taxon>
        <taxon>Dictyobacter</taxon>
    </lineage>
</organism>
<dbReference type="InterPro" id="IPR025660">
    <property type="entry name" value="Pept_his_AS"/>
</dbReference>
<protein>
    <recommendedName>
        <fullName evidence="3">Peptidase C39-like domain-containing protein</fullName>
    </recommendedName>
</protein>
<reference evidence="1 2" key="1">
    <citation type="journal article" date="2021" name="Int. J. Syst. Evol. Microbiol.">
        <title>Reticulibacter mediterranei gen. nov., sp. nov., within the new family Reticulibacteraceae fam. nov., and Ktedonospora formicarum gen. nov., sp. nov., Ktedonobacter robiniae sp. nov., Dictyobacter formicarum sp. nov. and Dictyobacter arantiisoli sp. nov., belonging to the class Ktedonobacteria.</title>
        <authorList>
            <person name="Yabe S."/>
            <person name="Zheng Y."/>
            <person name="Wang C.M."/>
            <person name="Sakai Y."/>
            <person name="Abe K."/>
            <person name="Yokota A."/>
            <person name="Donadio S."/>
            <person name="Cavaletti L."/>
            <person name="Monciardini P."/>
        </authorList>
    </citation>
    <scope>NUCLEOTIDE SEQUENCE [LARGE SCALE GENOMIC DNA]</scope>
    <source>
        <strain evidence="1 2">SOSP1-9</strain>
    </source>
</reference>
<evidence type="ECO:0008006" key="3">
    <source>
        <dbReference type="Google" id="ProtNLM"/>
    </source>
</evidence>
<dbReference type="PROSITE" id="PS00639">
    <property type="entry name" value="THIOL_PROTEASE_HIS"/>
    <property type="match status" value="1"/>
</dbReference>
<comment type="caution">
    <text evidence="1">The sequence shown here is derived from an EMBL/GenBank/DDBJ whole genome shotgun (WGS) entry which is preliminary data.</text>
</comment>
<evidence type="ECO:0000313" key="1">
    <source>
        <dbReference type="EMBL" id="GHO82253.1"/>
    </source>
</evidence>
<name>A0ABQ3V9A5_9CHLR</name>
<dbReference type="Gene3D" id="3.90.70.10">
    <property type="entry name" value="Cysteine proteinases"/>
    <property type="match status" value="1"/>
</dbReference>
<dbReference type="Proteomes" id="UP000635565">
    <property type="component" value="Unassembled WGS sequence"/>
</dbReference>
<gene>
    <name evidence="1" type="ORF">KSZ_02590</name>
</gene>
<proteinExistence type="predicted"/>
<accession>A0ABQ3V9A5</accession>
<dbReference type="RefSeq" id="WP_201359948.1">
    <property type="nucleotide sequence ID" value="NZ_BNJJ01000001.1"/>
</dbReference>